<dbReference type="InterPro" id="IPR012340">
    <property type="entry name" value="NA-bd_OB-fold"/>
</dbReference>
<dbReference type="GO" id="GO:0043138">
    <property type="term" value="F:3'-5' DNA helicase activity"/>
    <property type="evidence" value="ECO:0007669"/>
    <property type="project" value="UniProtKB-EC"/>
</dbReference>
<dbReference type="RefSeq" id="WP_074883709.1">
    <property type="nucleotide sequence ID" value="NZ_FOXO01000002.1"/>
</dbReference>
<dbReference type="InterPro" id="IPR011545">
    <property type="entry name" value="DEAD/DEAH_box_helicase_dom"/>
</dbReference>
<keyword evidence="5 15" id="KW-0378">Hydrolase</keyword>
<dbReference type="CDD" id="cd04488">
    <property type="entry name" value="RecG_wedge_OBF"/>
    <property type="match status" value="1"/>
</dbReference>
<dbReference type="InterPro" id="IPR014001">
    <property type="entry name" value="Helicase_ATP-bd"/>
</dbReference>
<dbReference type="AlphaFoldDB" id="A0A1I5QMY9"/>
<dbReference type="EMBL" id="FOXO01000002">
    <property type="protein sequence ID" value="SFP47450.1"/>
    <property type="molecule type" value="Genomic_DNA"/>
</dbReference>
<dbReference type="InterPro" id="IPR047112">
    <property type="entry name" value="RecG/Mfd"/>
</dbReference>
<evidence type="ECO:0000256" key="2">
    <source>
        <dbReference type="ARBA" id="ARBA00017846"/>
    </source>
</evidence>
<feature type="domain" description="Helicase C-terminal" evidence="17">
    <location>
        <begin position="457"/>
        <end position="617"/>
    </location>
</feature>
<feature type="domain" description="Helicase ATP-binding" evidence="16">
    <location>
        <begin position="274"/>
        <end position="438"/>
    </location>
</feature>
<comment type="similarity">
    <text evidence="1 15">Belongs to the helicase family. RecG subfamily.</text>
</comment>
<dbReference type="Gene3D" id="3.40.50.300">
    <property type="entry name" value="P-loop containing nucleotide triphosphate hydrolases"/>
    <property type="match status" value="2"/>
</dbReference>
<reference evidence="19" key="1">
    <citation type="submission" date="2016-10" db="EMBL/GenBank/DDBJ databases">
        <authorList>
            <person name="Varghese N."/>
            <person name="Submissions S."/>
        </authorList>
    </citation>
    <scope>NUCLEOTIDE SEQUENCE [LARGE SCALE GENOMIC DNA]</scope>
    <source>
        <strain evidence="19">P18</strain>
    </source>
</reference>
<keyword evidence="9 15" id="KW-0233">DNA recombination</keyword>
<dbReference type="SUPFAM" id="SSF52540">
    <property type="entry name" value="P-loop containing nucleoside triphosphate hydrolases"/>
    <property type="match status" value="2"/>
</dbReference>
<dbReference type="InterPro" id="IPR004609">
    <property type="entry name" value="ATP-dep_DNA_helicase_RecG"/>
</dbReference>
<evidence type="ECO:0000256" key="1">
    <source>
        <dbReference type="ARBA" id="ARBA00007504"/>
    </source>
</evidence>
<dbReference type="Pfam" id="PF00270">
    <property type="entry name" value="DEAD"/>
    <property type="match status" value="1"/>
</dbReference>
<dbReference type="NCBIfam" id="TIGR00643">
    <property type="entry name" value="recG"/>
    <property type="match status" value="1"/>
</dbReference>
<evidence type="ECO:0000256" key="9">
    <source>
        <dbReference type="ARBA" id="ARBA00023172"/>
    </source>
</evidence>
<dbReference type="GO" id="GO:0006310">
    <property type="term" value="P:DNA recombination"/>
    <property type="evidence" value="ECO:0007669"/>
    <property type="project" value="UniProtKB-UniRule"/>
</dbReference>
<keyword evidence="7 15" id="KW-0067">ATP-binding</keyword>
<dbReference type="SMART" id="SM00490">
    <property type="entry name" value="HELICc"/>
    <property type="match status" value="1"/>
</dbReference>
<dbReference type="GO" id="GO:0003677">
    <property type="term" value="F:DNA binding"/>
    <property type="evidence" value="ECO:0007669"/>
    <property type="project" value="UniProtKB-KW"/>
</dbReference>
<dbReference type="PROSITE" id="PS51194">
    <property type="entry name" value="HELICASE_CTER"/>
    <property type="match status" value="1"/>
</dbReference>
<dbReference type="PANTHER" id="PTHR47964">
    <property type="entry name" value="ATP-DEPENDENT DNA HELICASE HOMOLOG RECG, CHLOROPLASTIC"/>
    <property type="match status" value="1"/>
</dbReference>
<keyword evidence="19" id="KW-1185">Reference proteome</keyword>
<dbReference type="Proteomes" id="UP000182624">
    <property type="component" value="Unassembled WGS sequence"/>
</dbReference>
<dbReference type="SMART" id="SM00487">
    <property type="entry name" value="DEXDc"/>
    <property type="match status" value="1"/>
</dbReference>
<accession>A0A1I5QMY9</accession>
<dbReference type="OrthoDB" id="9804325at2"/>
<proteinExistence type="inferred from homology"/>
<dbReference type="InterPro" id="IPR027417">
    <property type="entry name" value="P-loop_NTPase"/>
</dbReference>
<evidence type="ECO:0000313" key="18">
    <source>
        <dbReference type="EMBL" id="SFP47450.1"/>
    </source>
</evidence>
<dbReference type="NCBIfam" id="NF008165">
    <property type="entry name" value="PRK10917.1-3"/>
    <property type="match status" value="1"/>
</dbReference>
<evidence type="ECO:0000256" key="15">
    <source>
        <dbReference type="RuleBase" id="RU363016"/>
    </source>
</evidence>
<gene>
    <name evidence="18" type="ORF">SAMN04487928_102203</name>
</gene>
<name>A0A1I5QMY9_9FIRM</name>
<dbReference type="Pfam" id="PF00271">
    <property type="entry name" value="Helicase_C"/>
    <property type="match status" value="1"/>
</dbReference>
<evidence type="ECO:0000256" key="4">
    <source>
        <dbReference type="ARBA" id="ARBA00022763"/>
    </source>
</evidence>
<evidence type="ECO:0000256" key="13">
    <source>
        <dbReference type="ARBA" id="ARBA00034808"/>
    </source>
</evidence>
<evidence type="ECO:0000256" key="10">
    <source>
        <dbReference type="ARBA" id="ARBA00023204"/>
    </source>
</evidence>
<keyword evidence="4 15" id="KW-0227">DNA damage</keyword>
<evidence type="ECO:0000256" key="14">
    <source>
        <dbReference type="ARBA" id="ARBA00048988"/>
    </source>
</evidence>
<evidence type="ECO:0000256" key="12">
    <source>
        <dbReference type="ARBA" id="ARBA00034617"/>
    </source>
</evidence>
<dbReference type="EC" id="5.6.2.4" evidence="13 15"/>
<dbReference type="NCBIfam" id="NF008168">
    <property type="entry name" value="PRK10917.2-2"/>
    <property type="match status" value="1"/>
</dbReference>
<comment type="catalytic activity">
    <reaction evidence="14 15">
        <text>ATP + H2O = ADP + phosphate + H(+)</text>
        <dbReference type="Rhea" id="RHEA:13065"/>
        <dbReference type="ChEBI" id="CHEBI:15377"/>
        <dbReference type="ChEBI" id="CHEBI:15378"/>
        <dbReference type="ChEBI" id="CHEBI:30616"/>
        <dbReference type="ChEBI" id="CHEBI:43474"/>
        <dbReference type="ChEBI" id="CHEBI:456216"/>
        <dbReference type="EC" id="5.6.2.4"/>
    </reaction>
</comment>
<evidence type="ECO:0000256" key="7">
    <source>
        <dbReference type="ARBA" id="ARBA00022840"/>
    </source>
</evidence>
<dbReference type="GO" id="GO:0016887">
    <property type="term" value="F:ATP hydrolysis activity"/>
    <property type="evidence" value="ECO:0007669"/>
    <property type="project" value="RHEA"/>
</dbReference>
<dbReference type="Pfam" id="PF17191">
    <property type="entry name" value="RecG_wedge"/>
    <property type="match status" value="1"/>
</dbReference>
<organism evidence="18 19">
    <name type="scientific">Butyrivibrio proteoclasticus</name>
    <dbReference type="NCBI Taxonomy" id="43305"/>
    <lineage>
        <taxon>Bacteria</taxon>
        <taxon>Bacillati</taxon>
        <taxon>Bacillota</taxon>
        <taxon>Clostridia</taxon>
        <taxon>Lachnospirales</taxon>
        <taxon>Lachnospiraceae</taxon>
        <taxon>Butyrivibrio</taxon>
    </lineage>
</organism>
<dbReference type="InterPro" id="IPR001650">
    <property type="entry name" value="Helicase_C-like"/>
</dbReference>
<evidence type="ECO:0000256" key="11">
    <source>
        <dbReference type="ARBA" id="ARBA00023235"/>
    </source>
</evidence>
<protein>
    <recommendedName>
        <fullName evidence="2 15">ATP-dependent DNA helicase RecG</fullName>
        <ecNumber evidence="13 15">5.6.2.4</ecNumber>
    </recommendedName>
</protein>
<evidence type="ECO:0000256" key="3">
    <source>
        <dbReference type="ARBA" id="ARBA00022741"/>
    </source>
</evidence>
<sequence>MGSRELEERVINLKGIGEKTAKLFEKCGVYTCGDLIRYYPRTYDIYGNIVNACDMKPGEVNACKLTIIGSIVKRRVRNLSIIAFEAADQTARVKMTYFNAPYLASVLKPGTSHVFRGTVQKKGNFLAMDQPKMYKLDEYMSLVGQMQPRYPLVKGLTNNIVIKAMHEAFKSTGKFEEYLPEDIIKSHNLISYSEATVGIHFPSNEKALEKARRRLAYDEFLLFVLKLRLLKKSQEIIKNVYPMIDVADTKRLLEKLPYKLTNAQMSAWEDIKSDLSGETVMNRLIQGDVGSGKTIISLLALLTAAANGYQGALMAPTEVLAAQHYESFMDIINKYGLKALKPVLLTGALSAKEKKEAQRKISEGEVNCIIGTNALIQEKVNYKNLALVVTDEQHRFGVRQRESLAGKGDKVHVLLMSATPIPRTLAIILYGDLHISIVNEMPGGRKPIKNCVVGTDYRPTAYKFIKSQVEAGHQAYVICPMIEEGELDNVENVTDYTEKLRAALPSGIRVDMLHGKMKPLEKDKIMDAFARKDIDVLVSTTVIEVGINVPNATVMMIENAERFGLSQLHQLRGRVGRGDAQSYCIFLNTSDSKEARERLDIMNKSNDGFKIAEEDLRQRGPGDLFGVRQSGDLNFRVGDIYHDSDLVKESAMDADRILAKDPDLEMTQHSVLKELLRTKSANSVDFATL</sequence>
<comment type="catalytic activity">
    <reaction evidence="12 15">
        <text>Couples ATP hydrolysis with the unwinding of duplex DNA by translocating in the 3'-5' direction.</text>
        <dbReference type="EC" id="5.6.2.4"/>
    </reaction>
</comment>
<keyword evidence="11" id="KW-0413">Isomerase</keyword>
<dbReference type="PROSITE" id="PS51192">
    <property type="entry name" value="HELICASE_ATP_BIND_1"/>
    <property type="match status" value="1"/>
</dbReference>
<dbReference type="GO" id="GO:0005524">
    <property type="term" value="F:ATP binding"/>
    <property type="evidence" value="ECO:0007669"/>
    <property type="project" value="UniProtKB-KW"/>
</dbReference>
<keyword evidence="10 15" id="KW-0234">DNA repair</keyword>
<keyword evidence="3 15" id="KW-0547">Nucleotide-binding</keyword>
<keyword evidence="8" id="KW-0238">DNA-binding</keyword>
<dbReference type="InterPro" id="IPR045562">
    <property type="entry name" value="RecG_dom3_C"/>
</dbReference>
<evidence type="ECO:0000256" key="6">
    <source>
        <dbReference type="ARBA" id="ARBA00022806"/>
    </source>
</evidence>
<dbReference type="Gene3D" id="2.40.50.140">
    <property type="entry name" value="Nucleic acid-binding proteins"/>
    <property type="match status" value="1"/>
</dbReference>
<comment type="function">
    <text evidence="15">Plays a critical role in recombination and DNA repair. Helps process Holliday junction intermediates to mature products by catalyzing branch migration. Has replication fork regression activity, unwinds stalled or blocked replication forks to make a HJ that can be resolved. Has a DNA unwinding activity characteristic of a DNA helicase with 3'-5' polarity.</text>
</comment>
<evidence type="ECO:0000259" key="16">
    <source>
        <dbReference type="PROSITE" id="PS51192"/>
    </source>
</evidence>
<keyword evidence="6 15" id="KW-0347">Helicase</keyword>
<dbReference type="PANTHER" id="PTHR47964:SF1">
    <property type="entry name" value="ATP-DEPENDENT DNA HELICASE HOMOLOG RECG, CHLOROPLASTIC"/>
    <property type="match status" value="1"/>
</dbReference>
<evidence type="ECO:0000313" key="19">
    <source>
        <dbReference type="Proteomes" id="UP000182624"/>
    </source>
</evidence>
<dbReference type="SUPFAM" id="SSF50249">
    <property type="entry name" value="Nucleic acid-binding proteins"/>
    <property type="match status" value="1"/>
</dbReference>
<dbReference type="InterPro" id="IPR033454">
    <property type="entry name" value="RecG_wedge"/>
</dbReference>
<dbReference type="GO" id="GO:0006281">
    <property type="term" value="P:DNA repair"/>
    <property type="evidence" value="ECO:0007669"/>
    <property type="project" value="UniProtKB-UniRule"/>
</dbReference>
<evidence type="ECO:0000256" key="5">
    <source>
        <dbReference type="ARBA" id="ARBA00022801"/>
    </source>
</evidence>
<evidence type="ECO:0000256" key="8">
    <source>
        <dbReference type="ARBA" id="ARBA00023125"/>
    </source>
</evidence>
<dbReference type="Pfam" id="PF19833">
    <property type="entry name" value="RecG_dom3_C"/>
    <property type="match status" value="1"/>
</dbReference>
<evidence type="ECO:0000259" key="17">
    <source>
        <dbReference type="PROSITE" id="PS51194"/>
    </source>
</evidence>